<sequence length="89" mass="9324">MIGYMLSLLMGVAAGVAYGLVQVRSPAPPLIALVGLLGMVVGERMINTARHHFAPASTPIAQADDAHLDPHGRSARQMPNRIDGAARSP</sequence>
<feature type="transmembrane region" description="Helical" evidence="2">
    <location>
        <begin position="29"/>
        <end position="46"/>
    </location>
</feature>
<evidence type="ECO:0000313" key="5">
    <source>
        <dbReference type="Proteomes" id="UP001432046"/>
    </source>
</evidence>
<evidence type="ECO:0000256" key="2">
    <source>
        <dbReference type="SAM" id="Phobius"/>
    </source>
</evidence>
<proteinExistence type="predicted"/>
<name>A0A973W6T4_9BRAD</name>
<evidence type="ECO:0000256" key="1">
    <source>
        <dbReference type="SAM" id="MobiDB-lite"/>
    </source>
</evidence>
<dbReference type="RefSeq" id="WP_166214264.1">
    <property type="nucleotide sequence ID" value="NZ_CP088285.1"/>
</dbReference>
<reference evidence="4" key="3">
    <citation type="submission" date="2024-03" db="EMBL/GenBank/DDBJ databases">
        <authorList>
            <person name="Bromfield E.S.P."/>
            <person name="Cloutier S."/>
        </authorList>
    </citation>
    <scope>NUCLEOTIDE SEQUENCE</scope>
    <source>
        <strain evidence="4">5S5</strain>
    </source>
</reference>
<evidence type="ECO:0000313" key="4">
    <source>
        <dbReference type="EMBL" id="WXC78579.1"/>
    </source>
</evidence>
<dbReference type="Pfam" id="PF07235">
    <property type="entry name" value="DUF1427"/>
    <property type="match status" value="1"/>
</dbReference>
<reference evidence="3" key="1">
    <citation type="submission" date="2020-06" db="EMBL/GenBank/DDBJ databases">
        <title>Whole Genome Sequence of Bradyrhizobium sp. Strain 1S1.</title>
        <authorList>
            <person name="Bromfield E.S.P."/>
            <person name="Cloutier S."/>
        </authorList>
    </citation>
    <scope>NUCLEOTIDE SEQUENCE [LARGE SCALE GENOMIC DNA]</scope>
    <source>
        <strain evidence="3">1S1</strain>
    </source>
</reference>
<feature type="region of interest" description="Disordered" evidence="1">
    <location>
        <begin position="60"/>
        <end position="89"/>
    </location>
</feature>
<gene>
    <name evidence="3" type="ORF">HAP48_038335</name>
    <name evidence="4" type="ORF">WDK88_35195</name>
</gene>
<dbReference type="InterPro" id="IPR009872">
    <property type="entry name" value="DUF1427"/>
</dbReference>
<reference evidence="4" key="2">
    <citation type="journal article" date="2021" name="Int. J. Syst. Evol. Microbiol.">
        <title>Bradyrhizobium septentrionale sp. nov. (sv. septentrionale) and Bradyrhizobium quebecense sp. nov. (sv. septentrionale) associated with legumes native to Canada possess rearranged symbiosis genes and numerous insertion sequences.</title>
        <authorList>
            <person name="Bromfield E.S.P."/>
            <person name="Cloutier S."/>
        </authorList>
    </citation>
    <scope>NUCLEOTIDE SEQUENCE</scope>
    <source>
        <strain evidence="4">5S5</strain>
    </source>
</reference>
<dbReference type="InterPro" id="IPR020017">
    <property type="entry name" value="XapX_domain"/>
</dbReference>
<dbReference type="AlphaFoldDB" id="A0A973W6T4"/>
<dbReference type="NCBIfam" id="TIGR03510">
    <property type="entry name" value="XapX"/>
    <property type="match status" value="1"/>
</dbReference>
<keyword evidence="5" id="KW-1185">Reference proteome</keyword>
<protein>
    <submittedName>
        <fullName evidence="3">DUF1427 family protein</fullName>
    </submittedName>
</protein>
<accession>A0A973W6T4</accession>
<keyword evidence="2" id="KW-0812">Transmembrane</keyword>
<evidence type="ECO:0000313" key="3">
    <source>
        <dbReference type="EMBL" id="NVI48618.1"/>
    </source>
</evidence>
<dbReference type="EMBL" id="JAAOLE020000001">
    <property type="protein sequence ID" value="NVI48618.1"/>
    <property type="molecule type" value="Genomic_DNA"/>
</dbReference>
<dbReference type="Proteomes" id="UP001432046">
    <property type="component" value="Chromosome"/>
</dbReference>
<dbReference type="EMBL" id="CP147711">
    <property type="protein sequence ID" value="WXC78579.1"/>
    <property type="molecule type" value="Genomic_DNA"/>
</dbReference>
<keyword evidence="2" id="KW-0472">Membrane</keyword>
<organism evidence="3">
    <name type="scientific">Bradyrhizobium septentrionale</name>
    <dbReference type="NCBI Taxonomy" id="1404411"/>
    <lineage>
        <taxon>Bacteria</taxon>
        <taxon>Pseudomonadati</taxon>
        <taxon>Pseudomonadota</taxon>
        <taxon>Alphaproteobacteria</taxon>
        <taxon>Hyphomicrobiales</taxon>
        <taxon>Nitrobacteraceae</taxon>
        <taxon>Bradyrhizobium</taxon>
    </lineage>
</organism>
<keyword evidence="2" id="KW-1133">Transmembrane helix</keyword>